<feature type="region of interest" description="Disordered" evidence="1">
    <location>
        <begin position="319"/>
        <end position="352"/>
    </location>
</feature>
<keyword evidence="3" id="KW-1185">Reference proteome</keyword>
<evidence type="ECO:0000313" key="3">
    <source>
        <dbReference type="Proteomes" id="UP001500928"/>
    </source>
</evidence>
<gene>
    <name evidence="2" type="ORF">GCM10023200_11470</name>
</gene>
<evidence type="ECO:0000313" key="2">
    <source>
        <dbReference type="EMBL" id="GAA4779907.1"/>
    </source>
</evidence>
<reference evidence="3" key="1">
    <citation type="journal article" date="2019" name="Int. J. Syst. Evol. Microbiol.">
        <title>The Global Catalogue of Microorganisms (GCM) 10K type strain sequencing project: providing services to taxonomists for standard genome sequencing and annotation.</title>
        <authorList>
            <consortium name="The Broad Institute Genomics Platform"/>
            <consortium name="The Broad Institute Genome Sequencing Center for Infectious Disease"/>
            <person name="Wu L."/>
            <person name="Ma J."/>
        </authorList>
    </citation>
    <scope>NUCLEOTIDE SEQUENCE [LARGE SCALE GENOMIC DNA]</scope>
    <source>
        <strain evidence="3">JCM 17979</strain>
    </source>
</reference>
<dbReference type="PROSITE" id="PS51257">
    <property type="entry name" value="PROKAR_LIPOPROTEIN"/>
    <property type="match status" value="1"/>
</dbReference>
<protein>
    <recommendedName>
        <fullName evidence="4">PASTA domain-containing protein</fullName>
    </recommendedName>
</protein>
<name>A0ABP9ADX5_9PSEU</name>
<sequence length="352" mass="36140">MISVVIRRRAPGPLLVIPLLVVVLVAAACSTGGGGARATGPVSAAQAGPEDVRDVYARPFAWDSIWNLPLATGAQYRSVDLQIGSLYPDVENISVDPDAPARPLDGDPGGTVLVDPDLHADGSYNNCSTLLLDTPDRTTVVQGQPLQLDRGGDPSWDHGWPPMSLTGRGTEGCHGGSGLSGIGGTIREGELTGSAPIRHALKFSLPCDTSCSPENGGHRWPAVKADSGYERKYGGSDPDVNMGTLLALPPDVDLSGITSPDVRAVAQALQTYGGYVVDESGGSPEGSIDVQSTAVREFPDIDSGEMRDLMGRLAVVTNNGPDTPGGGALGTPRRAPCAPAFTDGSGGAPPGC</sequence>
<comment type="caution">
    <text evidence="2">The sequence shown here is derived from an EMBL/GenBank/DDBJ whole genome shotgun (WGS) entry which is preliminary data.</text>
</comment>
<proteinExistence type="predicted"/>
<accession>A0ABP9ADX5</accession>
<dbReference type="Proteomes" id="UP001500928">
    <property type="component" value="Unassembled WGS sequence"/>
</dbReference>
<evidence type="ECO:0000256" key="1">
    <source>
        <dbReference type="SAM" id="MobiDB-lite"/>
    </source>
</evidence>
<organism evidence="2 3">
    <name type="scientific">Actinomycetospora chlora</name>
    <dbReference type="NCBI Taxonomy" id="663608"/>
    <lineage>
        <taxon>Bacteria</taxon>
        <taxon>Bacillati</taxon>
        <taxon>Actinomycetota</taxon>
        <taxon>Actinomycetes</taxon>
        <taxon>Pseudonocardiales</taxon>
        <taxon>Pseudonocardiaceae</taxon>
        <taxon>Actinomycetospora</taxon>
    </lineage>
</organism>
<evidence type="ECO:0008006" key="4">
    <source>
        <dbReference type="Google" id="ProtNLM"/>
    </source>
</evidence>
<dbReference type="RefSeq" id="WP_345411659.1">
    <property type="nucleotide sequence ID" value="NZ_BAABHO010000006.1"/>
</dbReference>
<dbReference type="EMBL" id="BAABHO010000006">
    <property type="protein sequence ID" value="GAA4779907.1"/>
    <property type="molecule type" value="Genomic_DNA"/>
</dbReference>